<dbReference type="InterPro" id="IPR046885">
    <property type="entry name" value="MnmA-like_C"/>
</dbReference>
<feature type="active site" description="Cysteine persulfide intermediate" evidence="11">
    <location>
        <position position="203"/>
    </location>
</feature>
<feature type="binding site" evidence="11">
    <location>
        <position position="125"/>
    </location>
    <ligand>
        <name>ATP</name>
        <dbReference type="ChEBI" id="CHEBI:30616"/>
    </ligand>
</feature>
<evidence type="ECO:0000256" key="10">
    <source>
        <dbReference type="ARBA" id="ARBA00056575"/>
    </source>
</evidence>
<dbReference type="AlphaFoldDB" id="A0A2A9E376"/>
<keyword evidence="7 11" id="KW-0694">RNA-binding</keyword>
<keyword evidence="14" id="KW-0489">Methyltransferase</keyword>
<dbReference type="FunFam" id="2.30.30.280:FF:000001">
    <property type="entry name" value="tRNA-specific 2-thiouridylase MnmA"/>
    <property type="match status" value="1"/>
</dbReference>
<dbReference type="GO" id="GO:0002143">
    <property type="term" value="P:tRNA wobble position uridine thiolation"/>
    <property type="evidence" value="ECO:0007669"/>
    <property type="project" value="TreeGrafter"/>
</dbReference>
<dbReference type="EMBL" id="PDJG01000001">
    <property type="protein sequence ID" value="PFG32659.1"/>
    <property type="molecule type" value="Genomic_DNA"/>
</dbReference>
<feature type="region of interest" description="Interaction with tRNA" evidence="11">
    <location>
        <begin position="152"/>
        <end position="154"/>
    </location>
</feature>
<evidence type="ECO:0000259" key="12">
    <source>
        <dbReference type="Pfam" id="PF20258"/>
    </source>
</evidence>
<dbReference type="Gene3D" id="3.40.50.620">
    <property type="entry name" value="HUPs"/>
    <property type="match status" value="1"/>
</dbReference>
<reference evidence="14 15" key="1">
    <citation type="submission" date="2017-10" db="EMBL/GenBank/DDBJ databases">
        <title>Sequencing the genomes of 1000 actinobacteria strains.</title>
        <authorList>
            <person name="Klenk H.-P."/>
        </authorList>
    </citation>
    <scope>NUCLEOTIDE SEQUENCE [LARGE SCALE GENOMIC DNA]</scope>
    <source>
        <strain evidence="14 15">DSM 18966</strain>
    </source>
</reference>
<comment type="similarity">
    <text evidence="11">Belongs to the MnmA/TRMU family.</text>
</comment>
<comment type="caution">
    <text evidence="11">Lacks conserved residue(s) required for the propagation of feature annotation.</text>
</comment>
<evidence type="ECO:0000313" key="15">
    <source>
        <dbReference type="Proteomes" id="UP000225548"/>
    </source>
</evidence>
<dbReference type="NCBIfam" id="TIGR00420">
    <property type="entry name" value="trmU"/>
    <property type="match status" value="1"/>
</dbReference>
<dbReference type="GO" id="GO:0005737">
    <property type="term" value="C:cytoplasm"/>
    <property type="evidence" value="ECO:0007669"/>
    <property type="project" value="UniProtKB-SubCell"/>
</dbReference>
<dbReference type="GO" id="GO:0000049">
    <property type="term" value="F:tRNA binding"/>
    <property type="evidence" value="ECO:0007669"/>
    <property type="project" value="UniProtKB-KW"/>
</dbReference>
<dbReference type="FunFam" id="3.40.50.620:FF:000057">
    <property type="entry name" value="tRNA-specific 2-thiouridylase MnmA"/>
    <property type="match status" value="1"/>
</dbReference>
<dbReference type="GO" id="GO:0008168">
    <property type="term" value="F:methyltransferase activity"/>
    <property type="evidence" value="ECO:0007669"/>
    <property type="project" value="UniProtKB-KW"/>
</dbReference>
<dbReference type="SUPFAM" id="SSF52402">
    <property type="entry name" value="Adenine nucleotide alpha hydrolases-like"/>
    <property type="match status" value="1"/>
</dbReference>
<dbReference type="Proteomes" id="UP000225548">
    <property type="component" value="Unassembled WGS sequence"/>
</dbReference>
<evidence type="ECO:0000256" key="1">
    <source>
        <dbReference type="ARBA" id="ARBA00022490"/>
    </source>
</evidence>
<dbReference type="GO" id="GO:0005524">
    <property type="term" value="F:ATP binding"/>
    <property type="evidence" value="ECO:0007669"/>
    <property type="project" value="UniProtKB-KW"/>
</dbReference>
<dbReference type="OrthoDB" id="9800696at2"/>
<proteinExistence type="inferred from homology"/>
<dbReference type="Pfam" id="PF20259">
    <property type="entry name" value="tRNA_Me_trans_M"/>
    <property type="match status" value="1"/>
</dbReference>
<dbReference type="PANTHER" id="PTHR11933:SF5">
    <property type="entry name" value="MITOCHONDRIAL TRNA-SPECIFIC 2-THIOURIDYLASE 1"/>
    <property type="match status" value="1"/>
</dbReference>
<evidence type="ECO:0000256" key="3">
    <source>
        <dbReference type="ARBA" id="ARBA00022679"/>
    </source>
</evidence>
<feature type="binding site" evidence="11">
    <location>
        <position position="32"/>
    </location>
    <ligand>
        <name>ATP</name>
        <dbReference type="ChEBI" id="CHEBI:30616"/>
    </ligand>
</feature>
<evidence type="ECO:0000256" key="8">
    <source>
        <dbReference type="ARBA" id="ARBA00023157"/>
    </source>
</evidence>
<dbReference type="CDD" id="cd01998">
    <property type="entry name" value="MnmA_TRMU-like"/>
    <property type="match status" value="1"/>
</dbReference>
<dbReference type="HAMAP" id="MF_00144">
    <property type="entry name" value="tRNA_thiouridyl_MnmA"/>
    <property type="match status" value="1"/>
</dbReference>
<dbReference type="PANTHER" id="PTHR11933">
    <property type="entry name" value="TRNA 5-METHYLAMINOMETHYL-2-THIOURIDYLATE -METHYLTRANSFERASE"/>
    <property type="match status" value="1"/>
</dbReference>
<evidence type="ECO:0000256" key="4">
    <source>
        <dbReference type="ARBA" id="ARBA00022694"/>
    </source>
</evidence>
<gene>
    <name evidence="11" type="primary">mnmA</name>
    <name evidence="14" type="ORF">ATL42_0500</name>
</gene>
<dbReference type="EC" id="2.8.1.13" evidence="11"/>
<accession>A0A2A9E376</accession>
<sequence>MRVLAAMSGGVDSAVAAALAVEAGHDVVGVHMALSRNRDQFRSGSRGCCSIEDAGDARRAADVLGIPYYVWDLSEKFEDTVVADFLSEYAAGRTPNPCVRCNEHIKFEALLDKATALGFDAVATGHYAQVVTRQAADGQEIRELHRSPNTPKDQSYVLAVMGPERLRRTMFPLGGFATKDEVRAEAAARGLSVSTKPDSFDICFVADGDTQGFLRDHLGSKPGPIVDADGQQVGEHDGAYAYTVGQRKGLALGRPAADGKARYVLDVQPVTNTVVVGAAELLTVDHVEGGQAIWLADDVLAGAGLDEQGSGWFDAMVQVRAHGEPVPARARAVGASGMEVDLVGATLRGVAAGQSLVVYSGTRVLGQSTVTSATRLAPRPTTASLP</sequence>
<keyword evidence="5 11" id="KW-0547">Nucleotide-binding</keyword>
<keyword evidence="8" id="KW-1015">Disulfide bond</keyword>
<comment type="catalytic activity">
    <reaction evidence="9 11">
        <text>S-sulfanyl-L-cysteinyl-[protein] + uridine(34) in tRNA + AH2 + ATP = 2-thiouridine(34) in tRNA + L-cysteinyl-[protein] + A + AMP + diphosphate + H(+)</text>
        <dbReference type="Rhea" id="RHEA:47032"/>
        <dbReference type="Rhea" id="RHEA-COMP:10131"/>
        <dbReference type="Rhea" id="RHEA-COMP:11726"/>
        <dbReference type="Rhea" id="RHEA-COMP:11727"/>
        <dbReference type="Rhea" id="RHEA-COMP:11728"/>
        <dbReference type="ChEBI" id="CHEBI:13193"/>
        <dbReference type="ChEBI" id="CHEBI:15378"/>
        <dbReference type="ChEBI" id="CHEBI:17499"/>
        <dbReference type="ChEBI" id="CHEBI:29950"/>
        <dbReference type="ChEBI" id="CHEBI:30616"/>
        <dbReference type="ChEBI" id="CHEBI:33019"/>
        <dbReference type="ChEBI" id="CHEBI:61963"/>
        <dbReference type="ChEBI" id="CHEBI:65315"/>
        <dbReference type="ChEBI" id="CHEBI:87170"/>
        <dbReference type="ChEBI" id="CHEBI:456215"/>
        <dbReference type="EC" id="2.8.1.13"/>
    </reaction>
</comment>
<evidence type="ECO:0000256" key="6">
    <source>
        <dbReference type="ARBA" id="ARBA00022840"/>
    </source>
</evidence>
<keyword evidence="1 11" id="KW-0963">Cytoplasm</keyword>
<dbReference type="InterPro" id="IPR004506">
    <property type="entry name" value="MnmA-like"/>
</dbReference>
<name>A0A2A9E376_9MICO</name>
<feature type="active site" description="Nucleophile" evidence="11">
    <location>
        <position position="101"/>
    </location>
</feature>
<keyword evidence="3 11" id="KW-0808">Transferase</keyword>
<comment type="caution">
    <text evidence="14">The sequence shown here is derived from an EMBL/GenBank/DDBJ whole genome shotgun (WGS) entry which is preliminary data.</text>
</comment>
<keyword evidence="2 11" id="KW-0820">tRNA-binding</keyword>
<dbReference type="GO" id="GO:0103016">
    <property type="term" value="F:tRNA-uridine 2-sulfurtransferase activity"/>
    <property type="evidence" value="ECO:0007669"/>
    <property type="project" value="UniProtKB-EC"/>
</dbReference>
<feature type="binding site" evidence="11">
    <location>
        <begin position="6"/>
        <end position="13"/>
    </location>
    <ligand>
        <name>ATP</name>
        <dbReference type="ChEBI" id="CHEBI:30616"/>
    </ligand>
</feature>
<comment type="subcellular location">
    <subcellularLocation>
        <location evidence="11">Cytoplasm</location>
    </subcellularLocation>
</comment>
<evidence type="ECO:0000256" key="7">
    <source>
        <dbReference type="ARBA" id="ARBA00022884"/>
    </source>
</evidence>
<feature type="site" description="Interaction with tRNA" evidence="11">
    <location>
        <position position="126"/>
    </location>
</feature>
<dbReference type="Pfam" id="PF20258">
    <property type="entry name" value="tRNA_Me_trans_C"/>
    <property type="match status" value="1"/>
</dbReference>
<keyword evidence="4 11" id="KW-0819">tRNA processing</keyword>
<evidence type="ECO:0000256" key="5">
    <source>
        <dbReference type="ARBA" id="ARBA00022741"/>
    </source>
</evidence>
<evidence type="ECO:0000313" key="14">
    <source>
        <dbReference type="EMBL" id="PFG32659.1"/>
    </source>
</evidence>
<evidence type="ECO:0000256" key="2">
    <source>
        <dbReference type="ARBA" id="ARBA00022555"/>
    </source>
</evidence>
<feature type="domain" description="tRNA-specific 2-thiouridylase MnmA-like central" evidence="13">
    <location>
        <begin position="212"/>
        <end position="277"/>
    </location>
</feature>
<keyword evidence="6 11" id="KW-0067">ATP-binding</keyword>
<dbReference type="NCBIfam" id="NF001138">
    <property type="entry name" value="PRK00143.1"/>
    <property type="match status" value="1"/>
</dbReference>
<feature type="site" description="Interaction with tRNA" evidence="11">
    <location>
        <position position="354"/>
    </location>
</feature>
<protein>
    <recommendedName>
        <fullName evidence="11">tRNA-specific 2-thiouridylase MnmA</fullName>
        <ecNumber evidence="11">2.8.1.13</ecNumber>
    </recommendedName>
</protein>
<organism evidence="14 15">
    <name type="scientific">Sanguibacter antarcticus</name>
    <dbReference type="NCBI Taxonomy" id="372484"/>
    <lineage>
        <taxon>Bacteria</taxon>
        <taxon>Bacillati</taxon>
        <taxon>Actinomycetota</taxon>
        <taxon>Actinomycetes</taxon>
        <taxon>Micrococcales</taxon>
        <taxon>Sanguibacteraceae</taxon>
        <taxon>Sanguibacter</taxon>
    </lineage>
</organism>
<evidence type="ECO:0000259" key="13">
    <source>
        <dbReference type="Pfam" id="PF20259"/>
    </source>
</evidence>
<evidence type="ECO:0000256" key="9">
    <source>
        <dbReference type="ARBA" id="ARBA00051542"/>
    </source>
</evidence>
<dbReference type="Pfam" id="PF03054">
    <property type="entry name" value="tRNA_Me_trans"/>
    <property type="match status" value="1"/>
</dbReference>
<dbReference type="InterPro" id="IPR014729">
    <property type="entry name" value="Rossmann-like_a/b/a_fold"/>
</dbReference>
<dbReference type="Gene3D" id="2.40.30.10">
    <property type="entry name" value="Translation factors"/>
    <property type="match status" value="1"/>
</dbReference>
<keyword evidence="15" id="KW-1185">Reference proteome</keyword>
<dbReference type="Gene3D" id="2.30.30.280">
    <property type="entry name" value="Adenine nucleotide alpha hydrolases-like domains"/>
    <property type="match status" value="1"/>
</dbReference>
<comment type="function">
    <text evidence="10 11">Catalyzes the 2-thiolation of uridine at the wobble position (U34) of tRNA, leading to the formation of s(2)U34.</text>
</comment>
<feature type="domain" description="tRNA-specific 2-thiouridylase MnmA-like C-terminal" evidence="12">
    <location>
        <begin position="313"/>
        <end position="368"/>
    </location>
</feature>
<dbReference type="InterPro" id="IPR023382">
    <property type="entry name" value="MnmA-like_central_sf"/>
</dbReference>
<dbReference type="GO" id="GO:0032259">
    <property type="term" value="P:methylation"/>
    <property type="evidence" value="ECO:0007669"/>
    <property type="project" value="UniProtKB-KW"/>
</dbReference>
<dbReference type="RefSeq" id="WP_098453995.1">
    <property type="nucleotide sequence ID" value="NZ_PDJG01000001.1"/>
</dbReference>
<dbReference type="InterPro" id="IPR046884">
    <property type="entry name" value="MnmA-like_central"/>
</dbReference>
<evidence type="ECO:0000256" key="11">
    <source>
        <dbReference type="HAMAP-Rule" id="MF_00144"/>
    </source>
</evidence>